<feature type="compositionally biased region" description="Pro residues" evidence="1">
    <location>
        <begin position="160"/>
        <end position="172"/>
    </location>
</feature>
<protein>
    <submittedName>
        <fullName evidence="2">Uncharacterized protein</fullName>
    </submittedName>
</protein>
<evidence type="ECO:0000313" key="3">
    <source>
        <dbReference type="Proteomes" id="UP001151760"/>
    </source>
</evidence>
<evidence type="ECO:0000256" key="1">
    <source>
        <dbReference type="SAM" id="MobiDB-lite"/>
    </source>
</evidence>
<feature type="compositionally biased region" description="Polar residues" evidence="1">
    <location>
        <begin position="92"/>
        <end position="105"/>
    </location>
</feature>
<evidence type="ECO:0000313" key="2">
    <source>
        <dbReference type="EMBL" id="GJT90199.1"/>
    </source>
</evidence>
<reference evidence="2" key="1">
    <citation type="journal article" date="2022" name="Int. J. Mol. Sci.">
        <title>Draft Genome of Tanacetum Coccineum: Genomic Comparison of Closely Related Tanacetum-Family Plants.</title>
        <authorList>
            <person name="Yamashiro T."/>
            <person name="Shiraishi A."/>
            <person name="Nakayama K."/>
            <person name="Satake H."/>
        </authorList>
    </citation>
    <scope>NUCLEOTIDE SEQUENCE</scope>
</reference>
<comment type="caution">
    <text evidence="2">The sequence shown here is derived from an EMBL/GenBank/DDBJ whole genome shotgun (WGS) entry which is preliminary data.</text>
</comment>
<sequence length="248" mass="26900">MLFLPPYTGTFMPPSNKPDIDDTQFTYGSKSNNCVETNSVSNDFVSCDNSEKSSDSESAGFASCASSVNSSSTMTNASSSVDLKNFHKTDDQGPSNDTQSPSFSFKENVKTPRNLCNRNGSNNVVYCKKLDHSNRPTPVPAGRPFPAGRSFPAGSRNRPTPVPAERPFPVGRPFPTGQSTYNKDIGIVDSGLFPAGMTDFQLNFENVYYVEGTSELQSGLWCHKTVIQEQNSVLLSLSAFVLTLSSNT</sequence>
<feature type="region of interest" description="Disordered" evidence="1">
    <location>
        <begin position="52"/>
        <end position="114"/>
    </location>
</feature>
<gene>
    <name evidence="2" type="ORF">Tco_1079044</name>
</gene>
<name>A0ABQ5HRL5_9ASTR</name>
<feature type="compositionally biased region" description="Low complexity" evidence="1">
    <location>
        <begin position="63"/>
        <end position="81"/>
    </location>
</feature>
<proteinExistence type="predicted"/>
<dbReference type="Proteomes" id="UP001151760">
    <property type="component" value="Unassembled WGS sequence"/>
</dbReference>
<keyword evidence="3" id="KW-1185">Reference proteome</keyword>
<reference evidence="2" key="2">
    <citation type="submission" date="2022-01" db="EMBL/GenBank/DDBJ databases">
        <authorList>
            <person name="Yamashiro T."/>
            <person name="Shiraishi A."/>
            <person name="Satake H."/>
            <person name="Nakayama K."/>
        </authorList>
    </citation>
    <scope>NUCLEOTIDE SEQUENCE</scope>
</reference>
<organism evidence="2 3">
    <name type="scientific">Tanacetum coccineum</name>
    <dbReference type="NCBI Taxonomy" id="301880"/>
    <lineage>
        <taxon>Eukaryota</taxon>
        <taxon>Viridiplantae</taxon>
        <taxon>Streptophyta</taxon>
        <taxon>Embryophyta</taxon>
        <taxon>Tracheophyta</taxon>
        <taxon>Spermatophyta</taxon>
        <taxon>Magnoliopsida</taxon>
        <taxon>eudicotyledons</taxon>
        <taxon>Gunneridae</taxon>
        <taxon>Pentapetalae</taxon>
        <taxon>asterids</taxon>
        <taxon>campanulids</taxon>
        <taxon>Asterales</taxon>
        <taxon>Asteraceae</taxon>
        <taxon>Asteroideae</taxon>
        <taxon>Anthemideae</taxon>
        <taxon>Anthemidinae</taxon>
        <taxon>Tanacetum</taxon>
    </lineage>
</organism>
<accession>A0ABQ5HRL5</accession>
<feature type="region of interest" description="Disordered" evidence="1">
    <location>
        <begin position="135"/>
        <end position="176"/>
    </location>
</feature>
<dbReference type="EMBL" id="BQNB010019900">
    <property type="protein sequence ID" value="GJT90199.1"/>
    <property type="molecule type" value="Genomic_DNA"/>
</dbReference>